<dbReference type="Proteomes" id="UP000462760">
    <property type="component" value="Unassembled WGS sequence"/>
</dbReference>
<evidence type="ECO:0000313" key="3">
    <source>
        <dbReference type="Proteomes" id="UP000462760"/>
    </source>
</evidence>
<evidence type="ECO:0000313" key="2">
    <source>
        <dbReference type="EMBL" id="MSS43916.1"/>
    </source>
</evidence>
<name>A0A844FJ23_9FIRM</name>
<feature type="domain" description="Flagellar hook-length control protein-like C-terminal" evidence="1">
    <location>
        <begin position="294"/>
        <end position="374"/>
    </location>
</feature>
<reference evidence="2 3" key="1">
    <citation type="submission" date="2019-08" db="EMBL/GenBank/DDBJ databases">
        <title>In-depth cultivation of the pig gut microbiome towards novel bacterial diversity and tailored functional studies.</title>
        <authorList>
            <person name="Wylensek D."/>
            <person name="Hitch T.C.A."/>
            <person name="Clavel T."/>
        </authorList>
    </citation>
    <scope>NUCLEOTIDE SEQUENCE [LARGE SCALE GENOMIC DNA]</scope>
    <source>
        <strain evidence="2 3">Med78-601-WT-4W-RMD-3</strain>
    </source>
</reference>
<keyword evidence="2" id="KW-0969">Cilium</keyword>
<dbReference type="PANTHER" id="PTHR37533">
    <property type="entry name" value="FLAGELLAR HOOK-LENGTH CONTROL PROTEIN"/>
    <property type="match status" value="1"/>
</dbReference>
<dbReference type="PANTHER" id="PTHR37533:SF2">
    <property type="entry name" value="FLAGELLAR HOOK-LENGTH CONTROL PROTEIN"/>
    <property type="match status" value="1"/>
</dbReference>
<dbReference type="OrthoDB" id="1708370at2"/>
<dbReference type="Pfam" id="PF02120">
    <property type="entry name" value="Flg_hook"/>
    <property type="match status" value="1"/>
</dbReference>
<evidence type="ECO:0000259" key="1">
    <source>
        <dbReference type="Pfam" id="PF02120"/>
    </source>
</evidence>
<keyword evidence="2" id="KW-0282">Flagellum</keyword>
<dbReference type="InterPro" id="IPR052563">
    <property type="entry name" value="FliK"/>
</dbReference>
<organism evidence="2 3">
    <name type="scientific">Anaerosalibacter bizertensis</name>
    <dbReference type="NCBI Taxonomy" id="932217"/>
    <lineage>
        <taxon>Bacteria</taxon>
        <taxon>Bacillati</taxon>
        <taxon>Bacillota</taxon>
        <taxon>Tissierellia</taxon>
        <taxon>Tissierellales</taxon>
        <taxon>Sporanaerobacteraceae</taxon>
        <taxon>Anaerosalibacter</taxon>
    </lineage>
</organism>
<dbReference type="InterPro" id="IPR021136">
    <property type="entry name" value="Flagellar_hook_control-like_C"/>
</dbReference>
<sequence>MEGMKNNILALKASNDFFVSSRNTDLKKVDEKVDRDFSSCFEEAKSIIENKNTTKESSMTSDGNEEIDEETDKEFDNINILLADISLFLKELETKIDGHEFKKIDEKIIPMLENISEEIIGKELFHYDFSNNNETIENILNQLSEITELLNMFKKDLDKNPLSIAEKNAPIIKEIKGDIALIKKGIELLSGEKRNFIENNLKGEVDLNRKDFSNNMDFLNEFKNETEYVLKEAEVENSLKPDIKPEKIDSDEIYMKSTFINSEKDLMFENKIESMENRPVEIPKEELIEQIVDKANIMLDEDSSEIRIKLKPEILGELLLKVEVEKGVVVAKAIVDNYRVKELIETNILQLKEGLEEQGLDIKTFQVQVGSNSDFDREQREEFFQNNRKNKRVKLKKESALNINNYEENIMSDNSISLNEGTLDLKA</sequence>
<dbReference type="EMBL" id="VULR01000012">
    <property type="protein sequence ID" value="MSS43916.1"/>
    <property type="molecule type" value="Genomic_DNA"/>
</dbReference>
<dbReference type="AlphaFoldDB" id="A0A844FJ23"/>
<dbReference type="CDD" id="cd17470">
    <property type="entry name" value="T3SS_Flik_C"/>
    <property type="match status" value="1"/>
</dbReference>
<gene>
    <name evidence="2" type="ORF">FYJ27_09280</name>
</gene>
<protein>
    <submittedName>
        <fullName evidence="2">Flagellar hook-length control protein FliK</fullName>
    </submittedName>
</protein>
<keyword evidence="2" id="KW-0966">Cell projection</keyword>
<accession>A0A844FJ23</accession>
<proteinExistence type="predicted"/>
<dbReference type="InterPro" id="IPR038610">
    <property type="entry name" value="FliK-like_C_sf"/>
</dbReference>
<comment type="caution">
    <text evidence="2">The sequence shown here is derived from an EMBL/GenBank/DDBJ whole genome shotgun (WGS) entry which is preliminary data.</text>
</comment>
<dbReference type="Gene3D" id="3.30.750.140">
    <property type="match status" value="1"/>
</dbReference>